<reference evidence="2" key="1">
    <citation type="journal article" date="2023" name="Nat. Plants">
        <title>Single-cell RNA sequencing provides a high-resolution roadmap for understanding the multicellular compartmentation of specialized metabolism.</title>
        <authorList>
            <person name="Sun S."/>
            <person name="Shen X."/>
            <person name="Li Y."/>
            <person name="Li Y."/>
            <person name="Wang S."/>
            <person name="Li R."/>
            <person name="Zhang H."/>
            <person name="Shen G."/>
            <person name="Guo B."/>
            <person name="Wei J."/>
            <person name="Xu J."/>
            <person name="St-Pierre B."/>
            <person name="Chen S."/>
            <person name="Sun C."/>
        </authorList>
    </citation>
    <scope>NUCLEOTIDE SEQUENCE [LARGE SCALE GENOMIC DNA]</scope>
</reference>
<evidence type="ECO:0000313" key="2">
    <source>
        <dbReference type="Proteomes" id="UP001060085"/>
    </source>
</evidence>
<proteinExistence type="predicted"/>
<accession>A0ACC0ASY8</accession>
<dbReference type="EMBL" id="CM044705">
    <property type="protein sequence ID" value="KAI5663851.1"/>
    <property type="molecule type" value="Genomic_DNA"/>
</dbReference>
<evidence type="ECO:0000313" key="1">
    <source>
        <dbReference type="EMBL" id="KAI5663851.1"/>
    </source>
</evidence>
<sequence>MVTNTTSGHICPPPMKATSNGVFQGDNPLDFALPLAILQICLVLVVTRFLAFLLRPLRQPRVIAEIVGGILLGPSALGRSQSYLHAVFPAKSLTVLDTLANVGLLFFLFLAGIELDPKALRRTGKSALSVAIAGISLPFALGIGSSFVLRTTINKGVNTSSFLVFMGVALSITAFPVLARILAELKLLTTDVGRMAMSAAAVNDVAAWILLALAIALSGDNISPTVPIWVFLCGCAFVICSSLTVPPIFKWMARHCHQGEPVNEIYVCAALAAVLAAGFVTDTIGIHAMFGAFVIGILFPKEGSFASAVVEKVEDLVSGLFLPLYFVSSGLKTNVATIQGVQSWGLLVLVIFTACFGKIFGTFIVSLICKMPISEALVLGFLMNSKGLVELIVLNIGKDRKVLNDQTFAIMVLMALFTTFITTPLVMAVYKPAKRSKKTDYLNRTIERKDPNAQLRILACFHSSRNIPSIINLLEASRGTEKHEVLSVYAMHLMELSERSSAIIMVHKAARNTLSFKKGHRSEANHVVVAFEAFQQLSKVTVKSLTSISSPSDMHEDICATAERKRATIIILPFHKHQRFDGSLETTRPEYRSINIKVLENSSCTVGIFVDRGLGGCSHVSASNVSYHIVVVFFGGCDDHEALSYGARMSEHPGIKLTVLRLKVDSEIADQNVTEDTNVAMDEEILGEFRKKVEGDNSLIYEEKTVRNSSEAISAIGIYRCNLFLVGRRTNGMVSMAVNGRIEYPELGSIGSFLTSPTFVTASSVLVIQQYQNIGTSSDV</sequence>
<gene>
    <name evidence="1" type="ORF">M9H77_23174</name>
</gene>
<comment type="caution">
    <text evidence="1">The sequence shown here is derived from an EMBL/GenBank/DDBJ whole genome shotgun (WGS) entry which is preliminary data.</text>
</comment>
<keyword evidence="2" id="KW-1185">Reference proteome</keyword>
<name>A0ACC0ASY8_CATRO</name>
<organism evidence="1 2">
    <name type="scientific">Catharanthus roseus</name>
    <name type="common">Madagascar periwinkle</name>
    <name type="synonym">Vinca rosea</name>
    <dbReference type="NCBI Taxonomy" id="4058"/>
    <lineage>
        <taxon>Eukaryota</taxon>
        <taxon>Viridiplantae</taxon>
        <taxon>Streptophyta</taxon>
        <taxon>Embryophyta</taxon>
        <taxon>Tracheophyta</taxon>
        <taxon>Spermatophyta</taxon>
        <taxon>Magnoliopsida</taxon>
        <taxon>eudicotyledons</taxon>
        <taxon>Gunneridae</taxon>
        <taxon>Pentapetalae</taxon>
        <taxon>asterids</taxon>
        <taxon>lamiids</taxon>
        <taxon>Gentianales</taxon>
        <taxon>Apocynaceae</taxon>
        <taxon>Rauvolfioideae</taxon>
        <taxon>Vinceae</taxon>
        <taxon>Catharanthinae</taxon>
        <taxon>Catharanthus</taxon>
    </lineage>
</organism>
<protein>
    <submittedName>
        <fullName evidence="1">Uncharacterized protein</fullName>
    </submittedName>
</protein>
<dbReference type="Proteomes" id="UP001060085">
    <property type="component" value="Linkage Group LG05"/>
</dbReference>